<comment type="caution">
    <text evidence="1">The sequence shown here is derived from an EMBL/GenBank/DDBJ whole genome shotgun (WGS) entry which is preliminary data.</text>
</comment>
<protein>
    <submittedName>
        <fullName evidence="1">Uncharacterized protein</fullName>
    </submittedName>
</protein>
<gene>
    <name evidence="1" type="ORF">S06H3_25155</name>
</gene>
<evidence type="ECO:0000313" key="1">
    <source>
        <dbReference type="EMBL" id="GAI31451.1"/>
    </source>
</evidence>
<organism evidence="1">
    <name type="scientific">marine sediment metagenome</name>
    <dbReference type="NCBI Taxonomy" id="412755"/>
    <lineage>
        <taxon>unclassified sequences</taxon>
        <taxon>metagenomes</taxon>
        <taxon>ecological metagenomes</taxon>
    </lineage>
</organism>
<proteinExistence type="predicted"/>
<reference evidence="1" key="1">
    <citation type="journal article" date="2014" name="Front. Microbiol.">
        <title>High frequency of phylogenetically diverse reductive dehalogenase-homologous genes in deep subseafloor sedimentary metagenomes.</title>
        <authorList>
            <person name="Kawai M."/>
            <person name="Futagami T."/>
            <person name="Toyoda A."/>
            <person name="Takaki Y."/>
            <person name="Nishi S."/>
            <person name="Hori S."/>
            <person name="Arai W."/>
            <person name="Tsubouchi T."/>
            <person name="Morono Y."/>
            <person name="Uchiyama I."/>
            <person name="Ito T."/>
            <person name="Fujiyama A."/>
            <person name="Inagaki F."/>
            <person name="Takami H."/>
        </authorList>
    </citation>
    <scope>NUCLEOTIDE SEQUENCE</scope>
    <source>
        <strain evidence="1">Expedition CK06-06</strain>
    </source>
</reference>
<dbReference type="EMBL" id="BARV01014377">
    <property type="protein sequence ID" value="GAI31451.1"/>
    <property type="molecule type" value="Genomic_DNA"/>
</dbReference>
<dbReference type="AlphaFoldDB" id="X1NMM1"/>
<sequence length="36" mass="4070">TLKVQLINVSDTKTDCPFCSHRPFMGGDKIIIAYTR</sequence>
<accession>X1NMM1</accession>
<feature type="non-terminal residue" evidence="1">
    <location>
        <position position="1"/>
    </location>
</feature>
<name>X1NMM1_9ZZZZ</name>